<evidence type="ECO:0000313" key="5">
    <source>
        <dbReference type="Proteomes" id="UP000217895"/>
    </source>
</evidence>
<dbReference type="PROSITE" id="PS51272">
    <property type="entry name" value="SLH"/>
    <property type="match status" value="3"/>
</dbReference>
<dbReference type="InterPro" id="IPR001119">
    <property type="entry name" value="SLH_dom"/>
</dbReference>
<feature type="domain" description="SLH" evidence="3">
    <location>
        <begin position="247"/>
        <end position="311"/>
    </location>
</feature>
<feature type="region of interest" description="Disordered" evidence="1">
    <location>
        <begin position="157"/>
        <end position="189"/>
    </location>
</feature>
<dbReference type="EMBL" id="AP018203">
    <property type="protein sequence ID" value="BAY56054.1"/>
    <property type="molecule type" value="Genomic_DNA"/>
</dbReference>
<dbReference type="InterPro" id="IPR051465">
    <property type="entry name" value="Cell_Envelope_Struct_Comp"/>
</dbReference>
<protein>
    <recommendedName>
        <fullName evidence="3">SLH domain-containing protein</fullName>
    </recommendedName>
</protein>
<evidence type="ECO:0000313" key="4">
    <source>
        <dbReference type="EMBL" id="BAY56054.1"/>
    </source>
</evidence>
<dbReference type="Proteomes" id="UP000217895">
    <property type="component" value="Chromosome"/>
</dbReference>
<feature type="domain" description="SLH" evidence="3">
    <location>
        <begin position="101"/>
        <end position="163"/>
    </location>
</feature>
<gene>
    <name evidence="4" type="ORF">NIES2135_28820</name>
</gene>
<feature type="signal peptide" evidence="2">
    <location>
        <begin position="1"/>
        <end position="34"/>
    </location>
</feature>
<proteinExistence type="predicted"/>
<sequence length="330" mass="35977">MQAKIIMSRRLYYLPLAGCLAAGITISLNTTSNAQQNSQGSFPDTQKHWAQPFINALAQRNILQGYPDGTFRPTRPVERDEFAAIIREAFNQNRERQISSGSAYRDVPSGYWASLAIEEAYEMGFMNGYPDKTFRPRQSVTRAEVLTSLARNLELSQRVPSTATTAQQAQNAKAPAQQASAQQTPRQQTRRPIVLPFAALTLMQPLMSAAKTATPSAKAATPPAQPAQSQTVASANSTSVPASQTLNSYYDDADQIPQFARDAIASVTRAGIVVNHPQQRLLNPNQPATRGDMAAFIHQALVNKGQVPPLNSEVAASRYIVGREPNRSTP</sequence>
<feature type="chain" id="PRO_5012870949" description="SLH domain-containing protein" evidence="2">
    <location>
        <begin position="35"/>
        <end position="330"/>
    </location>
</feature>
<evidence type="ECO:0000259" key="3">
    <source>
        <dbReference type="PROSITE" id="PS51272"/>
    </source>
</evidence>
<feature type="compositionally biased region" description="Low complexity" evidence="1">
    <location>
        <begin position="213"/>
        <end position="235"/>
    </location>
</feature>
<dbReference type="PANTHER" id="PTHR43308">
    <property type="entry name" value="OUTER MEMBRANE PROTEIN ALPHA-RELATED"/>
    <property type="match status" value="1"/>
</dbReference>
<feature type="domain" description="SLH" evidence="3">
    <location>
        <begin position="37"/>
        <end position="100"/>
    </location>
</feature>
<evidence type="ECO:0000256" key="1">
    <source>
        <dbReference type="SAM" id="MobiDB-lite"/>
    </source>
</evidence>
<dbReference type="AlphaFoldDB" id="A0A1Z4JH09"/>
<reference evidence="4 5" key="1">
    <citation type="submission" date="2017-06" db="EMBL/GenBank/DDBJ databases">
        <title>Genome sequencing of cyanobaciteial culture collection at National Institute for Environmental Studies (NIES).</title>
        <authorList>
            <person name="Hirose Y."/>
            <person name="Shimura Y."/>
            <person name="Fujisawa T."/>
            <person name="Nakamura Y."/>
            <person name="Kawachi M."/>
        </authorList>
    </citation>
    <scope>NUCLEOTIDE SEQUENCE [LARGE SCALE GENOMIC DNA]</scope>
    <source>
        <strain evidence="4 5">NIES-2135</strain>
    </source>
</reference>
<feature type="compositionally biased region" description="Low complexity" evidence="1">
    <location>
        <begin position="162"/>
        <end position="189"/>
    </location>
</feature>
<dbReference type="PANTHER" id="PTHR43308:SF5">
    <property type="entry name" value="S-LAYER PROTEIN _ PEPTIDOGLYCAN ENDO-BETA-N-ACETYLGLUCOSAMINIDASE"/>
    <property type="match status" value="1"/>
</dbReference>
<feature type="region of interest" description="Disordered" evidence="1">
    <location>
        <begin position="213"/>
        <end position="239"/>
    </location>
</feature>
<evidence type="ECO:0000256" key="2">
    <source>
        <dbReference type="SAM" id="SignalP"/>
    </source>
</evidence>
<keyword evidence="2" id="KW-0732">Signal</keyword>
<organism evidence="4 5">
    <name type="scientific">Leptolyngbya boryana NIES-2135</name>
    <dbReference type="NCBI Taxonomy" id="1973484"/>
    <lineage>
        <taxon>Bacteria</taxon>
        <taxon>Bacillati</taxon>
        <taxon>Cyanobacteriota</taxon>
        <taxon>Cyanophyceae</taxon>
        <taxon>Leptolyngbyales</taxon>
        <taxon>Leptolyngbyaceae</taxon>
        <taxon>Leptolyngbya group</taxon>
        <taxon>Leptolyngbya</taxon>
    </lineage>
</organism>
<keyword evidence="5" id="KW-1185">Reference proteome</keyword>
<accession>A0A1Z4JH09</accession>
<dbReference type="Pfam" id="PF00395">
    <property type="entry name" value="SLH"/>
    <property type="match status" value="3"/>
</dbReference>
<name>A0A1Z4JH09_LEPBY</name>